<dbReference type="RefSeq" id="XP_025434550.1">
    <property type="nucleotide sequence ID" value="XM_025577175.1"/>
</dbReference>
<keyword evidence="2" id="KW-1185">Reference proteome</keyword>
<dbReference type="OrthoDB" id="4358740at2759"/>
<dbReference type="EMBL" id="KZ821221">
    <property type="protein sequence ID" value="PYH48568.1"/>
    <property type="molecule type" value="Genomic_DNA"/>
</dbReference>
<dbReference type="STRING" id="1450539.A0A319AAB4"/>
<accession>A0A319AAB4</accession>
<organism evidence="1 2">
    <name type="scientific">Aspergillus saccharolyticus JOP 1030-1</name>
    <dbReference type="NCBI Taxonomy" id="1450539"/>
    <lineage>
        <taxon>Eukaryota</taxon>
        <taxon>Fungi</taxon>
        <taxon>Dikarya</taxon>
        <taxon>Ascomycota</taxon>
        <taxon>Pezizomycotina</taxon>
        <taxon>Eurotiomycetes</taxon>
        <taxon>Eurotiomycetidae</taxon>
        <taxon>Eurotiales</taxon>
        <taxon>Aspergillaceae</taxon>
        <taxon>Aspergillus</taxon>
        <taxon>Aspergillus subgen. Circumdati</taxon>
    </lineage>
</organism>
<dbReference type="GeneID" id="37078404"/>
<gene>
    <name evidence="1" type="ORF">BP01DRAFT_379749</name>
</gene>
<name>A0A319AAB4_9EURO</name>
<proteinExistence type="predicted"/>
<reference evidence="1 2" key="1">
    <citation type="submission" date="2016-12" db="EMBL/GenBank/DDBJ databases">
        <title>The genomes of Aspergillus section Nigri reveals drivers in fungal speciation.</title>
        <authorList>
            <consortium name="DOE Joint Genome Institute"/>
            <person name="Vesth T.C."/>
            <person name="Nybo J."/>
            <person name="Theobald S."/>
            <person name="Brandl J."/>
            <person name="Frisvad J.C."/>
            <person name="Nielsen K.F."/>
            <person name="Lyhne E.K."/>
            <person name="Kogle M.E."/>
            <person name="Kuo A."/>
            <person name="Riley R."/>
            <person name="Clum A."/>
            <person name="Nolan M."/>
            <person name="Lipzen A."/>
            <person name="Salamov A."/>
            <person name="Henrissat B."/>
            <person name="Wiebenga A."/>
            <person name="De Vries R.P."/>
            <person name="Grigoriev I.V."/>
            <person name="Mortensen U.H."/>
            <person name="Andersen M.R."/>
            <person name="Baker S.E."/>
        </authorList>
    </citation>
    <scope>NUCLEOTIDE SEQUENCE [LARGE SCALE GENOMIC DNA]</scope>
    <source>
        <strain evidence="1 2">JOP 1030-1</strain>
    </source>
</reference>
<evidence type="ECO:0000313" key="1">
    <source>
        <dbReference type="EMBL" id="PYH48568.1"/>
    </source>
</evidence>
<dbReference type="AlphaFoldDB" id="A0A319AAB4"/>
<dbReference type="Proteomes" id="UP000248349">
    <property type="component" value="Unassembled WGS sequence"/>
</dbReference>
<evidence type="ECO:0000313" key="2">
    <source>
        <dbReference type="Proteomes" id="UP000248349"/>
    </source>
</evidence>
<sequence length="163" mass="18556">MANLASIRNEIFKDNDPKRIVIKLHTKTLDPQDYRASASKAIGEVFADWEIDSRILALVIDVWKERTFIVIDVNRQDYDFFTAHKIKAILPVYVVRDRGKSRGWALIRWPVEDEPLALKLMDAHDGNGYNATVPFLQDHTSLAVYASPRRLFDSDGNLSASLA</sequence>
<protein>
    <submittedName>
        <fullName evidence="1">Uncharacterized protein</fullName>
    </submittedName>
</protein>